<name>X1RPI1_9ZZZZ</name>
<reference evidence="1" key="1">
    <citation type="journal article" date="2014" name="Front. Microbiol.">
        <title>High frequency of phylogenetically diverse reductive dehalogenase-homologous genes in deep subseafloor sedimentary metagenomes.</title>
        <authorList>
            <person name="Kawai M."/>
            <person name="Futagami T."/>
            <person name="Toyoda A."/>
            <person name="Takaki Y."/>
            <person name="Nishi S."/>
            <person name="Hori S."/>
            <person name="Arai W."/>
            <person name="Tsubouchi T."/>
            <person name="Morono Y."/>
            <person name="Uchiyama I."/>
            <person name="Ito T."/>
            <person name="Fujiyama A."/>
            <person name="Inagaki F."/>
            <person name="Takami H."/>
        </authorList>
    </citation>
    <scope>NUCLEOTIDE SEQUENCE</scope>
    <source>
        <strain evidence="1">Expedition CK06-06</strain>
    </source>
</reference>
<dbReference type="AlphaFoldDB" id="X1RPI1"/>
<sequence>MGFLSNDGDIILDAVLTDTGRHRLAKGDGSFKIVKFALGDDEINYGQYNKTHASGSAFFDLSILQTPILEAFTNNTSTMKSKLISIPRTNLLFLPVMKLNENFAPATKMHASGAFMVAVDKDTEDDFAQIQGFIPGENLDGGSYIRVDQGLDTTEIPPNFTIDADLVETQYIIEIDNRFGKIVSSPGGTVAKVSFIDDDNIASYFLSLGTDLEFVQENEQRETSSNQTIGGPRGT</sequence>
<feature type="non-terminal residue" evidence="1">
    <location>
        <position position="235"/>
    </location>
</feature>
<evidence type="ECO:0000313" key="1">
    <source>
        <dbReference type="EMBL" id="GAI82543.1"/>
    </source>
</evidence>
<gene>
    <name evidence="1" type="ORF">S12H4_26444</name>
</gene>
<organism evidence="1">
    <name type="scientific">marine sediment metagenome</name>
    <dbReference type="NCBI Taxonomy" id="412755"/>
    <lineage>
        <taxon>unclassified sequences</taxon>
        <taxon>metagenomes</taxon>
        <taxon>ecological metagenomes</taxon>
    </lineage>
</organism>
<protein>
    <submittedName>
        <fullName evidence="1">Uncharacterized protein</fullName>
    </submittedName>
</protein>
<proteinExistence type="predicted"/>
<comment type="caution">
    <text evidence="1">The sequence shown here is derived from an EMBL/GenBank/DDBJ whole genome shotgun (WGS) entry which is preliminary data.</text>
</comment>
<dbReference type="EMBL" id="BARW01015003">
    <property type="protein sequence ID" value="GAI82543.1"/>
    <property type="molecule type" value="Genomic_DNA"/>
</dbReference>
<accession>X1RPI1</accession>